<dbReference type="eggNOG" id="COG1408">
    <property type="taxonomic scope" value="Bacteria"/>
</dbReference>
<proteinExistence type="predicted"/>
<keyword evidence="1" id="KW-0479">Metal-binding</keyword>
<dbReference type="PANTHER" id="PTHR31302">
    <property type="entry name" value="TRANSMEMBRANE PROTEIN WITH METALLOPHOSPHOESTERASE DOMAIN-RELATED"/>
    <property type="match status" value="1"/>
</dbReference>
<dbReference type="GO" id="GO:0046872">
    <property type="term" value="F:metal ion binding"/>
    <property type="evidence" value="ECO:0007669"/>
    <property type="project" value="UniProtKB-KW"/>
</dbReference>
<organism evidence="4 5">
    <name type="scientific">[Clostridium] methylpentosum DSM 5476</name>
    <dbReference type="NCBI Taxonomy" id="537013"/>
    <lineage>
        <taxon>Bacteria</taxon>
        <taxon>Bacillati</taxon>
        <taxon>Bacillota</taxon>
        <taxon>Clostridia</taxon>
        <taxon>Eubacteriales</taxon>
        <taxon>Oscillospiraceae</taxon>
        <taxon>Oscillospiraceae incertae sedis</taxon>
    </lineage>
</organism>
<dbReference type="HOGENOM" id="CLU_025443_1_0_9"/>
<dbReference type="Proteomes" id="UP000003340">
    <property type="component" value="Unassembled WGS sequence"/>
</dbReference>
<dbReference type="GO" id="GO:0016020">
    <property type="term" value="C:membrane"/>
    <property type="evidence" value="ECO:0007669"/>
    <property type="project" value="GOC"/>
</dbReference>
<name>C0EE22_9FIRM</name>
<keyword evidence="2" id="KW-0378">Hydrolase</keyword>
<feature type="domain" description="Calcineurin-like phosphoesterase" evidence="3">
    <location>
        <begin position="42"/>
        <end position="221"/>
    </location>
</feature>
<sequence>MIWMILGAVLVLAGAGCFFLWFEDNVLQLTRYQVRAEVKNRMKLVQLSDLHDKQFGKDNRRLYRMVASCRPDLIVFTGDLVHDAKNISPAIEFLGRLTKLAPVVYIPGNHEHRSGLYSEILAGLKTQGVRVLADALISTQVCGNPVHILGLDENQGSYEAYDLRKRGEYRYRSYDALFRAFEQKEGFRLVLSHYPENFAAIGEPSYQKYDFDLMLSGHAHGGQFRFPLFGAVFAPGQGIRPSYTEGRHGERPALIISRGLGNSSFPFRVFNRPEVVEITVELPAGRS</sequence>
<dbReference type="GO" id="GO:0008758">
    <property type="term" value="F:UDP-2,3-diacylglucosamine hydrolase activity"/>
    <property type="evidence" value="ECO:0007669"/>
    <property type="project" value="TreeGrafter"/>
</dbReference>
<gene>
    <name evidence="4" type="ORF">CLOSTMETH_02101</name>
</gene>
<dbReference type="EMBL" id="ACEC01000066">
    <property type="protein sequence ID" value="EEG30370.1"/>
    <property type="molecule type" value="Genomic_DNA"/>
</dbReference>
<dbReference type="InterPro" id="IPR029052">
    <property type="entry name" value="Metallo-depent_PP-like"/>
</dbReference>
<dbReference type="Gene3D" id="3.60.21.10">
    <property type="match status" value="1"/>
</dbReference>
<evidence type="ECO:0000256" key="2">
    <source>
        <dbReference type="ARBA" id="ARBA00022801"/>
    </source>
</evidence>
<dbReference type="InterPro" id="IPR004843">
    <property type="entry name" value="Calcineurin-like_PHP"/>
</dbReference>
<dbReference type="InterPro" id="IPR051158">
    <property type="entry name" value="Metallophosphoesterase_sf"/>
</dbReference>
<dbReference type="Pfam" id="PF00149">
    <property type="entry name" value="Metallophos"/>
    <property type="match status" value="1"/>
</dbReference>
<dbReference type="SUPFAM" id="SSF56300">
    <property type="entry name" value="Metallo-dependent phosphatases"/>
    <property type="match status" value="1"/>
</dbReference>
<accession>C0EE22</accession>
<evidence type="ECO:0000256" key="1">
    <source>
        <dbReference type="ARBA" id="ARBA00022723"/>
    </source>
</evidence>
<evidence type="ECO:0000313" key="5">
    <source>
        <dbReference type="Proteomes" id="UP000003340"/>
    </source>
</evidence>
<reference evidence="4 5" key="1">
    <citation type="submission" date="2009-01" db="EMBL/GenBank/DDBJ databases">
        <authorList>
            <person name="Fulton L."/>
            <person name="Clifton S."/>
            <person name="Fulton B."/>
            <person name="Xu J."/>
            <person name="Minx P."/>
            <person name="Pepin K.H."/>
            <person name="Johnson M."/>
            <person name="Bhonagiri V."/>
            <person name="Nash W.E."/>
            <person name="Mardis E.R."/>
            <person name="Wilson R.K."/>
        </authorList>
    </citation>
    <scope>NUCLEOTIDE SEQUENCE [LARGE SCALE GENOMIC DNA]</scope>
    <source>
        <strain evidence="4 5">DSM 5476</strain>
    </source>
</reference>
<evidence type="ECO:0000313" key="4">
    <source>
        <dbReference type="EMBL" id="EEG30370.1"/>
    </source>
</evidence>
<dbReference type="GO" id="GO:0009245">
    <property type="term" value="P:lipid A biosynthetic process"/>
    <property type="evidence" value="ECO:0007669"/>
    <property type="project" value="TreeGrafter"/>
</dbReference>
<evidence type="ECO:0000259" key="3">
    <source>
        <dbReference type="Pfam" id="PF00149"/>
    </source>
</evidence>
<comment type="caution">
    <text evidence="4">The sequence shown here is derived from an EMBL/GenBank/DDBJ whole genome shotgun (WGS) entry which is preliminary data.</text>
</comment>
<reference evidence="4 5" key="2">
    <citation type="submission" date="2009-02" db="EMBL/GenBank/DDBJ databases">
        <title>Draft genome sequence of Clostridium methylpentosum (DSM 5476).</title>
        <authorList>
            <person name="Sudarsanam P."/>
            <person name="Ley R."/>
            <person name="Guruge J."/>
            <person name="Turnbaugh P.J."/>
            <person name="Mahowald M."/>
            <person name="Liep D."/>
            <person name="Gordon J."/>
        </authorList>
    </citation>
    <scope>NUCLEOTIDE SEQUENCE [LARGE SCALE GENOMIC DNA]</scope>
    <source>
        <strain evidence="4 5">DSM 5476</strain>
    </source>
</reference>
<dbReference type="AlphaFoldDB" id="C0EE22"/>
<protein>
    <submittedName>
        <fullName evidence="4">Ser/Thr phosphatase family protein</fullName>
    </submittedName>
</protein>
<dbReference type="STRING" id="537013.CLOSTMETH_02101"/>
<dbReference type="PANTHER" id="PTHR31302:SF31">
    <property type="entry name" value="PHOSPHODIESTERASE YAEI"/>
    <property type="match status" value="1"/>
</dbReference>
<keyword evidence="5" id="KW-1185">Reference proteome</keyword>